<keyword evidence="3" id="KW-1185">Reference proteome</keyword>
<proteinExistence type="predicted"/>
<dbReference type="EMBL" id="JACEFO010002331">
    <property type="protein sequence ID" value="KAF8665240.1"/>
    <property type="molecule type" value="Genomic_DNA"/>
</dbReference>
<sequence length="141" mass="15795">MNKATEPAGRSPTLGVTVSKMSGIWSADTAVQWWNKWRQMRVLIAGSLLIQWLLLLAPPMRNWPTSASYDALSIYALATACSKCAVAISIYMAHQLNSHGRQHLFSETLQTSTESMDWVVRRSIEDVEDACSKPDLIMEPR</sequence>
<keyword evidence="1" id="KW-0472">Membrane</keyword>
<name>A0A835E5U4_9POAL</name>
<organism evidence="2 3">
    <name type="scientific">Digitaria exilis</name>
    <dbReference type="NCBI Taxonomy" id="1010633"/>
    <lineage>
        <taxon>Eukaryota</taxon>
        <taxon>Viridiplantae</taxon>
        <taxon>Streptophyta</taxon>
        <taxon>Embryophyta</taxon>
        <taxon>Tracheophyta</taxon>
        <taxon>Spermatophyta</taxon>
        <taxon>Magnoliopsida</taxon>
        <taxon>Liliopsida</taxon>
        <taxon>Poales</taxon>
        <taxon>Poaceae</taxon>
        <taxon>PACMAD clade</taxon>
        <taxon>Panicoideae</taxon>
        <taxon>Panicodae</taxon>
        <taxon>Paniceae</taxon>
        <taxon>Anthephorinae</taxon>
        <taxon>Digitaria</taxon>
    </lineage>
</organism>
<gene>
    <name evidence="2" type="ORF">HU200_054136</name>
</gene>
<evidence type="ECO:0000313" key="3">
    <source>
        <dbReference type="Proteomes" id="UP000636709"/>
    </source>
</evidence>
<dbReference type="Proteomes" id="UP000636709">
    <property type="component" value="Unassembled WGS sequence"/>
</dbReference>
<reference evidence="2" key="1">
    <citation type="submission" date="2020-07" db="EMBL/GenBank/DDBJ databases">
        <title>Genome sequence and genetic diversity analysis of an under-domesticated orphan crop, white fonio (Digitaria exilis).</title>
        <authorList>
            <person name="Bennetzen J.L."/>
            <person name="Chen S."/>
            <person name="Ma X."/>
            <person name="Wang X."/>
            <person name="Yssel A.E.J."/>
            <person name="Chaluvadi S.R."/>
            <person name="Johnson M."/>
            <person name="Gangashetty P."/>
            <person name="Hamidou F."/>
            <person name="Sanogo M.D."/>
            <person name="Zwaenepoel A."/>
            <person name="Wallace J."/>
            <person name="Van De Peer Y."/>
            <person name="Van Deynze A."/>
        </authorList>
    </citation>
    <scope>NUCLEOTIDE SEQUENCE</scope>
    <source>
        <tissue evidence="2">Leaves</tissue>
    </source>
</reference>
<comment type="caution">
    <text evidence="2">The sequence shown here is derived from an EMBL/GenBank/DDBJ whole genome shotgun (WGS) entry which is preliminary data.</text>
</comment>
<evidence type="ECO:0000256" key="1">
    <source>
        <dbReference type="SAM" id="Phobius"/>
    </source>
</evidence>
<feature type="transmembrane region" description="Helical" evidence="1">
    <location>
        <begin position="42"/>
        <end position="60"/>
    </location>
</feature>
<protein>
    <submittedName>
        <fullName evidence="2">Uncharacterized protein</fullName>
    </submittedName>
</protein>
<dbReference type="AlphaFoldDB" id="A0A835E5U4"/>
<keyword evidence="1" id="KW-1133">Transmembrane helix</keyword>
<keyword evidence="1" id="KW-0812">Transmembrane</keyword>
<evidence type="ECO:0000313" key="2">
    <source>
        <dbReference type="EMBL" id="KAF8665240.1"/>
    </source>
</evidence>
<accession>A0A835E5U4</accession>
<feature type="transmembrane region" description="Helical" evidence="1">
    <location>
        <begin position="72"/>
        <end position="93"/>
    </location>
</feature>